<gene>
    <name evidence="1" type="ORF">ENJ12_05620</name>
</gene>
<dbReference type="PANTHER" id="PTHR35841">
    <property type="entry name" value="PHOSPHONATES-BINDING PERIPLASMIC PROTEIN"/>
    <property type="match status" value="1"/>
</dbReference>
<dbReference type="Gene3D" id="3.40.190.10">
    <property type="entry name" value="Periplasmic binding protein-like II"/>
    <property type="match status" value="2"/>
</dbReference>
<dbReference type="SUPFAM" id="SSF53850">
    <property type="entry name" value="Periplasmic binding protein-like II"/>
    <property type="match status" value="1"/>
</dbReference>
<proteinExistence type="predicted"/>
<accession>A0A831WF82</accession>
<dbReference type="Pfam" id="PF12974">
    <property type="entry name" value="Phosphonate-bd"/>
    <property type="match status" value="1"/>
</dbReference>
<dbReference type="PANTHER" id="PTHR35841:SF1">
    <property type="entry name" value="PHOSPHONATES-BINDING PERIPLASMIC PROTEIN"/>
    <property type="match status" value="1"/>
</dbReference>
<dbReference type="EMBL" id="DRLF01000200">
    <property type="protein sequence ID" value="HEC06306.1"/>
    <property type="molecule type" value="Genomic_DNA"/>
</dbReference>
<organism evidence="1">
    <name type="scientific">Thiolapillus brandeum</name>
    <dbReference type="NCBI Taxonomy" id="1076588"/>
    <lineage>
        <taxon>Bacteria</taxon>
        <taxon>Pseudomonadati</taxon>
        <taxon>Pseudomonadota</taxon>
        <taxon>Gammaproteobacteria</taxon>
        <taxon>Chromatiales</taxon>
        <taxon>Sedimenticolaceae</taxon>
        <taxon>Thiolapillus</taxon>
    </lineage>
</organism>
<evidence type="ECO:0000313" key="1">
    <source>
        <dbReference type="EMBL" id="HEC06306.1"/>
    </source>
</evidence>
<dbReference type="Proteomes" id="UP000886339">
    <property type="component" value="Unassembled WGS sequence"/>
</dbReference>
<dbReference type="AlphaFoldDB" id="A0A831WF82"/>
<comment type="caution">
    <text evidence="1">The sequence shown here is derived from an EMBL/GenBank/DDBJ whole genome shotgun (WGS) entry which is preliminary data.</text>
</comment>
<protein>
    <submittedName>
        <fullName evidence="1">Phosphate/phosphite/phosphonate ABC transporter substrate-binding protein</fullName>
    </submittedName>
</protein>
<sequence>MKRIPVILAAIAILVSAGWLVYRYQTNPTRSADSSNGTASLNLAIFPRRIPQVSRKSFQPLADYLQSALNRPIHLITPATYKEFWQGVKSGTYDIVHFNQYHYIESHKKFGYQAIVANEEGGSRTISGAIFVKAARRDLKSLPDLRGKTIVFGGGKKAMVSYITTTALLKKAGLNSQDYTVIFAKNPPFAIVDAFMNKGEAAAAGAHLLNAKSVKKRIGQEGIDKMRILAVGDPITHLPWAVNSSMPARLRKKIRNSMIFLKAADNGKSILKAARVSDFYAVTDRDYDKSRELVKYVTGETY</sequence>
<reference evidence="1" key="1">
    <citation type="journal article" date="2020" name="mSystems">
        <title>Genome- and Community-Level Interaction Insights into Carbon Utilization and Element Cycling Functions of Hydrothermarchaeota in Hydrothermal Sediment.</title>
        <authorList>
            <person name="Zhou Z."/>
            <person name="Liu Y."/>
            <person name="Xu W."/>
            <person name="Pan J."/>
            <person name="Luo Z.H."/>
            <person name="Li M."/>
        </authorList>
    </citation>
    <scope>NUCLEOTIDE SEQUENCE [LARGE SCALE GENOMIC DNA]</scope>
    <source>
        <strain evidence="1">HyVt-458</strain>
    </source>
</reference>
<name>A0A831WF82_9GAMM</name>